<organism evidence="1 2">
    <name type="scientific">Parahalioglobus pacificus</name>
    <dbReference type="NCBI Taxonomy" id="930806"/>
    <lineage>
        <taxon>Bacteria</taxon>
        <taxon>Pseudomonadati</taxon>
        <taxon>Pseudomonadota</taxon>
        <taxon>Gammaproteobacteria</taxon>
        <taxon>Cellvibrionales</taxon>
        <taxon>Halieaceae</taxon>
        <taxon>Parahalioglobus</taxon>
    </lineage>
</organism>
<keyword evidence="2" id="KW-1185">Reference proteome</keyword>
<gene>
    <name evidence="1" type="ORF">GCM10007053_00100</name>
</gene>
<reference evidence="1" key="1">
    <citation type="journal article" date="2014" name="Int. J. Syst. Evol. Microbiol.">
        <title>Complete genome sequence of Corynebacterium casei LMG S-19264T (=DSM 44701T), isolated from a smear-ripened cheese.</title>
        <authorList>
            <consortium name="US DOE Joint Genome Institute (JGI-PGF)"/>
            <person name="Walter F."/>
            <person name="Albersmeier A."/>
            <person name="Kalinowski J."/>
            <person name="Ruckert C."/>
        </authorList>
    </citation>
    <scope>NUCLEOTIDE SEQUENCE</scope>
    <source>
        <strain evidence="1">KCTC 23430</strain>
    </source>
</reference>
<comment type="caution">
    <text evidence="1">The sequence shown here is derived from an EMBL/GenBank/DDBJ whole genome shotgun (WGS) entry which is preliminary data.</text>
</comment>
<evidence type="ECO:0000313" key="1">
    <source>
        <dbReference type="EMBL" id="GHD24922.1"/>
    </source>
</evidence>
<reference evidence="1" key="2">
    <citation type="submission" date="2020-09" db="EMBL/GenBank/DDBJ databases">
        <authorList>
            <person name="Sun Q."/>
            <person name="Kim S."/>
        </authorList>
    </citation>
    <scope>NUCLEOTIDE SEQUENCE</scope>
    <source>
        <strain evidence="1">KCTC 23430</strain>
    </source>
</reference>
<dbReference type="Proteomes" id="UP000644693">
    <property type="component" value="Unassembled WGS sequence"/>
</dbReference>
<dbReference type="AlphaFoldDB" id="A0A919CI05"/>
<sequence>MGKIPETLTGTCGPMRMLALCVFLCINGVALAVEEGSLEHCLAIQTKMNHYSDKRRDGGLETQMRSWKHARRKAQREFRQHRCYRFGGQLKG</sequence>
<proteinExistence type="predicted"/>
<accession>A0A919CI05</accession>
<evidence type="ECO:0000313" key="2">
    <source>
        <dbReference type="Proteomes" id="UP000644693"/>
    </source>
</evidence>
<protein>
    <submittedName>
        <fullName evidence="1">Uncharacterized protein</fullName>
    </submittedName>
</protein>
<dbReference type="EMBL" id="BMYM01000001">
    <property type="protein sequence ID" value="GHD24922.1"/>
    <property type="molecule type" value="Genomic_DNA"/>
</dbReference>
<name>A0A919CI05_9GAMM</name>